<feature type="compositionally biased region" description="Basic and acidic residues" evidence="1">
    <location>
        <begin position="60"/>
        <end position="90"/>
    </location>
</feature>
<reference evidence="2" key="1">
    <citation type="submission" date="2023-10" db="EMBL/GenBank/DDBJ databases">
        <title>Genome assemblies of two species of porcelain crab, Petrolisthes cinctipes and Petrolisthes manimaculis (Anomura: Porcellanidae).</title>
        <authorList>
            <person name="Angst P."/>
        </authorList>
    </citation>
    <scope>NUCLEOTIDE SEQUENCE</scope>
    <source>
        <strain evidence="2">PB745_01</strain>
        <tissue evidence="2">Gill</tissue>
    </source>
</reference>
<organism evidence="2 3">
    <name type="scientific">Petrolisthes cinctipes</name>
    <name type="common">Flat porcelain crab</name>
    <dbReference type="NCBI Taxonomy" id="88211"/>
    <lineage>
        <taxon>Eukaryota</taxon>
        <taxon>Metazoa</taxon>
        <taxon>Ecdysozoa</taxon>
        <taxon>Arthropoda</taxon>
        <taxon>Crustacea</taxon>
        <taxon>Multicrustacea</taxon>
        <taxon>Malacostraca</taxon>
        <taxon>Eumalacostraca</taxon>
        <taxon>Eucarida</taxon>
        <taxon>Decapoda</taxon>
        <taxon>Pleocyemata</taxon>
        <taxon>Anomura</taxon>
        <taxon>Galatheoidea</taxon>
        <taxon>Porcellanidae</taxon>
        <taxon>Petrolisthes</taxon>
    </lineage>
</organism>
<keyword evidence="3" id="KW-1185">Reference proteome</keyword>
<name>A0AAE1KHS7_PETCI</name>
<proteinExistence type="predicted"/>
<accession>A0AAE1KHS7</accession>
<evidence type="ECO:0000313" key="2">
    <source>
        <dbReference type="EMBL" id="KAK3875736.1"/>
    </source>
</evidence>
<dbReference type="AlphaFoldDB" id="A0AAE1KHS7"/>
<comment type="caution">
    <text evidence="2">The sequence shown here is derived from an EMBL/GenBank/DDBJ whole genome shotgun (WGS) entry which is preliminary data.</text>
</comment>
<gene>
    <name evidence="2" type="ORF">Pcinc_019376</name>
</gene>
<feature type="compositionally biased region" description="Basic and acidic residues" evidence="1">
    <location>
        <begin position="1"/>
        <end position="40"/>
    </location>
</feature>
<dbReference type="Proteomes" id="UP001286313">
    <property type="component" value="Unassembled WGS sequence"/>
</dbReference>
<protein>
    <submittedName>
        <fullName evidence="2">Uncharacterized protein</fullName>
    </submittedName>
</protein>
<sequence>MKRNDEDTERKEQIGARMKEMADKECMTDKTRNNENDRQIAQRTTGMMERQGQIRGGMKRMSDRSKYTDKSNDRQKETDTTRYERIDGQI</sequence>
<dbReference type="EMBL" id="JAWQEG010001922">
    <property type="protein sequence ID" value="KAK3875736.1"/>
    <property type="molecule type" value="Genomic_DNA"/>
</dbReference>
<feature type="region of interest" description="Disordered" evidence="1">
    <location>
        <begin position="1"/>
        <end position="90"/>
    </location>
</feature>
<evidence type="ECO:0000313" key="3">
    <source>
        <dbReference type="Proteomes" id="UP001286313"/>
    </source>
</evidence>
<evidence type="ECO:0000256" key="1">
    <source>
        <dbReference type="SAM" id="MobiDB-lite"/>
    </source>
</evidence>